<evidence type="ECO:0000256" key="1">
    <source>
        <dbReference type="SAM" id="Phobius"/>
    </source>
</evidence>
<evidence type="ECO:0000313" key="2">
    <source>
        <dbReference type="EMBL" id="MDA0182144.1"/>
    </source>
</evidence>
<comment type="caution">
    <text evidence="2">The sequence shown here is derived from an EMBL/GenBank/DDBJ whole genome shotgun (WGS) entry which is preliminary data.</text>
</comment>
<accession>A0A9X3N9T1</accession>
<dbReference type="EMBL" id="JAPDDP010000031">
    <property type="protein sequence ID" value="MDA0182144.1"/>
    <property type="molecule type" value="Genomic_DNA"/>
</dbReference>
<keyword evidence="3" id="KW-1185">Reference proteome</keyword>
<feature type="transmembrane region" description="Helical" evidence="1">
    <location>
        <begin position="39"/>
        <end position="56"/>
    </location>
</feature>
<dbReference type="AlphaFoldDB" id="A0A9X3N9T1"/>
<dbReference type="RefSeq" id="WP_270026505.1">
    <property type="nucleotide sequence ID" value="NZ_JAPDDP010000031.1"/>
</dbReference>
<evidence type="ECO:0000313" key="3">
    <source>
        <dbReference type="Proteomes" id="UP001147653"/>
    </source>
</evidence>
<feature type="transmembrane region" description="Helical" evidence="1">
    <location>
        <begin position="7"/>
        <end position="33"/>
    </location>
</feature>
<dbReference type="Proteomes" id="UP001147653">
    <property type="component" value="Unassembled WGS sequence"/>
</dbReference>
<name>A0A9X3N9T1_9ACTN</name>
<feature type="transmembrane region" description="Helical" evidence="1">
    <location>
        <begin position="68"/>
        <end position="91"/>
    </location>
</feature>
<keyword evidence="1" id="KW-1133">Transmembrane helix</keyword>
<gene>
    <name evidence="2" type="ORF">OJ997_17695</name>
</gene>
<feature type="transmembrane region" description="Helical" evidence="1">
    <location>
        <begin position="111"/>
        <end position="132"/>
    </location>
</feature>
<organism evidence="2 3">
    <name type="scientific">Solirubrobacter phytolaccae</name>
    <dbReference type="NCBI Taxonomy" id="1404360"/>
    <lineage>
        <taxon>Bacteria</taxon>
        <taxon>Bacillati</taxon>
        <taxon>Actinomycetota</taxon>
        <taxon>Thermoleophilia</taxon>
        <taxon>Solirubrobacterales</taxon>
        <taxon>Solirubrobacteraceae</taxon>
        <taxon>Solirubrobacter</taxon>
    </lineage>
</organism>
<feature type="transmembrane region" description="Helical" evidence="1">
    <location>
        <begin position="139"/>
        <end position="160"/>
    </location>
</feature>
<sequence length="254" mass="26998">MSATRPLWLRVTAALIVFGAAPVTVFAAFWTFFWLPSPFAGIMALVVLAASAVAVSPLGRGRWDRDAFAVQGFFVVLLLLAYAVVAVVAANEAREAFASRATHATTAAQCAAWLALCAEAVILGALVVATVPVRVSRRVLVRVVGVLAVLGFGTAGAAAATAGSDSCGRFQFDRAAWQRDPVAVADALARCGTLEGLTEGQLRALLVEWPGERSWRGHTRDTLWLGDRLAVEFGDDGRVRSAKLYTPVAEPWMD</sequence>
<proteinExistence type="predicted"/>
<keyword evidence="1" id="KW-0472">Membrane</keyword>
<protein>
    <submittedName>
        <fullName evidence="2">Uncharacterized protein</fullName>
    </submittedName>
</protein>
<reference evidence="2" key="1">
    <citation type="submission" date="2022-10" db="EMBL/GenBank/DDBJ databases">
        <title>The WGS of Solirubrobacter phytolaccae KCTC 29190.</title>
        <authorList>
            <person name="Jiang Z."/>
        </authorList>
    </citation>
    <scope>NUCLEOTIDE SEQUENCE</scope>
    <source>
        <strain evidence="2">KCTC 29190</strain>
    </source>
</reference>
<keyword evidence="1" id="KW-0812">Transmembrane</keyword>